<evidence type="ECO:0000259" key="1">
    <source>
        <dbReference type="Pfam" id="PF01494"/>
    </source>
</evidence>
<dbReference type="Proteomes" id="UP000011083">
    <property type="component" value="Unassembled WGS sequence"/>
</dbReference>
<dbReference type="InterPro" id="IPR002938">
    <property type="entry name" value="FAD-bd"/>
</dbReference>
<dbReference type="Gene3D" id="3.50.50.60">
    <property type="entry name" value="FAD/NAD(P)-binding domain"/>
    <property type="match status" value="1"/>
</dbReference>
<organism evidence="2 3">
    <name type="scientific">Acanthamoeba castellanii (strain ATCC 30010 / Neff)</name>
    <dbReference type="NCBI Taxonomy" id="1257118"/>
    <lineage>
        <taxon>Eukaryota</taxon>
        <taxon>Amoebozoa</taxon>
        <taxon>Discosea</taxon>
        <taxon>Longamoebia</taxon>
        <taxon>Centramoebida</taxon>
        <taxon>Acanthamoebidae</taxon>
        <taxon>Acanthamoeba</taxon>
    </lineage>
</organism>
<sequence length="74" mass="7700">MAKRDSQHLHLHYQVAIIGAGPAGLAAANVLRSFPVDYVVVDGGKPIDRRDRDCASDVATGVGGAGLFSDVPLN</sequence>
<dbReference type="GeneID" id="14912743"/>
<reference evidence="2 3" key="1">
    <citation type="journal article" date="2013" name="Genome Biol.">
        <title>Genome of Acanthamoeba castellanii highlights extensive lateral gene transfer and early evolution of tyrosine kinase signaling.</title>
        <authorList>
            <person name="Clarke M."/>
            <person name="Lohan A.J."/>
            <person name="Liu B."/>
            <person name="Lagkouvardos I."/>
            <person name="Roy S."/>
            <person name="Zafar N."/>
            <person name="Bertelli C."/>
            <person name="Schilde C."/>
            <person name="Kianianmomeni A."/>
            <person name="Burglin T.R."/>
            <person name="Frech C."/>
            <person name="Turcotte B."/>
            <person name="Kopec K.O."/>
            <person name="Synnott J.M."/>
            <person name="Choo C."/>
            <person name="Paponov I."/>
            <person name="Finkler A."/>
            <person name="Soon Heng Tan C."/>
            <person name="Hutchins A.P."/>
            <person name="Weinmeier T."/>
            <person name="Rattei T."/>
            <person name="Chu J.S."/>
            <person name="Gimenez G."/>
            <person name="Irimia M."/>
            <person name="Rigden D.J."/>
            <person name="Fitzpatrick D.A."/>
            <person name="Lorenzo-Morales J."/>
            <person name="Bateman A."/>
            <person name="Chiu C.H."/>
            <person name="Tang P."/>
            <person name="Hegemann P."/>
            <person name="Fromm H."/>
            <person name="Raoult D."/>
            <person name="Greub G."/>
            <person name="Miranda-Saavedra D."/>
            <person name="Chen N."/>
            <person name="Nash P."/>
            <person name="Ginger M.L."/>
            <person name="Horn M."/>
            <person name="Schaap P."/>
            <person name="Caler L."/>
            <person name="Loftus B."/>
        </authorList>
    </citation>
    <scope>NUCLEOTIDE SEQUENCE [LARGE SCALE GENOMIC DNA]</scope>
    <source>
        <strain evidence="2 3">Neff</strain>
    </source>
</reference>
<dbReference type="EMBL" id="KB008122">
    <property type="protein sequence ID" value="ELR12249.1"/>
    <property type="molecule type" value="Genomic_DNA"/>
</dbReference>
<dbReference type="Pfam" id="PF01494">
    <property type="entry name" value="FAD_binding_3"/>
    <property type="match status" value="1"/>
</dbReference>
<feature type="domain" description="FAD-binding" evidence="1">
    <location>
        <begin position="13"/>
        <end position="42"/>
    </location>
</feature>
<protein>
    <recommendedName>
        <fullName evidence="1">FAD-binding domain-containing protein</fullName>
    </recommendedName>
</protein>
<evidence type="ECO:0000313" key="2">
    <source>
        <dbReference type="EMBL" id="ELR12249.1"/>
    </source>
</evidence>
<keyword evidence="3" id="KW-1185">Reference proteome</keyword>
<accession>L8GHC8</accession>
<evidence type="ECO:0000313" key="3">
    <source>
        <dbReference type="Proteomes" id="UP000011083"/>
    </source>
</evidence>
<dbReference type="GO" id="GO:0071949">
    <property type="term" value="F:FAD binding"/>
    <property type="evidence" value="ECO:0007669"/>
    <property type="project" value="InterPro"/>
</dbReference>
<dbReference type="AlphaFoldDB" id="L8GHC8"/>
<dbReference type="SUPFAM" id="SSF51905">
    <property type="entry name" value="FAD/NAD(P)-binding domain"/>
    <property type="match status" value="1"/>
</dbReference>
<gene>
    <name evidence="2" type="ORF">ACA1_016580</name>
</gene>
<dbReference type="InterPro" id="IPR036188">
    <property type="entry name" value="FAD/NAD-bd_sf"/>
</dbReference>
<name>L8GHC8_ACACF</name>
<dbReference type="KEGG" id="acan:ACA1_016580"/>
<dbReference type="VEuPathDB" id="AmoebaDB:ACA1_016580"/>
<dbReference type="RefSeq" id="XP_004334262.1">
    <property type="nucleotide sequence ID" value="XM_004334214.1"/>
</dbReference>
<proteinExistence type="predicted"/>